<evidence type="ECO:0000313" key="6">
    <source>
        <dbReference type="Proteomes" id="UP000504634"/>
    </source>
</evidence>
<proteinExistence type="inferred from homology"/>
<accession>A0A6J2TBP0</accession>
<evidence type="ECO:0000256" key="2">
    <source>
        <dbReference type="ARBA" id="ARBA00009923"/>
    </source>
</evidence>
<evidence type="ECO:0000313" key="7">
    <source>
        <dbReference type="RefSeq" id="XP_030372543.1"/>
    </source>
</evidence>
<protein>
    <submittedName>
        <fullName evidence="7">Venom allergen 3-like</fullName>
    </submittedName>
</protein>
<evidence type="ECO:0000256" key="3">
    <source>
        <dbReference type="ARBA" id="ARBA00022525"/>
    </source>
</evidence>
<dbReference type="PIRSF" id="PIRSF038921">
    <property type="entry name" value="P14a"/>
    <property type="match status" value="1"/>
</dbReference>
<dbReference type="GeneID" id="115622668"/>
<keyword evidence="4" id="KW-0732">Signal</keyword>
<dbReference type="InterPro" id="IPR035940">
    <property type="entry name" value="CAP_sf"/>
</dbReference>
<dbReference type="Pfam" id="PF00188">
    <property type="entry name" value="CAP"/>
    <property type="match status" value="1"/>
</dbReference>
<organism evidence="6 7">
    <name type="scientific">Drosophila lebanonensis</name>
    <name type="common">Fruit fly</name>
    <name type="synonym">Scaptodrosophila lebanonensis</name>
    <dbReference type="NCBI Taxonomy" id="7225"/>
    <lineage>
        <taxon>Eukaryota</taxon>
        <taxon>Metazoa</taxon>
        <taxon>Ecdysozoa</taxon>
        <taxon>Arthropoda</taxon>
        <taxon>Hexapoda</taxon>
        <taxon>Insecta</taxon>
        <taxon>Pterygota</taxon>
        <taxon>Neoptera</taxon>
        <taxon>Endopterygota</taxon>
        <taxon>Diptera</taxon>
        <taxon>Brachycera</taxon>
        <taxon>Muscomorpha</taxon>
        <taxon>Ephydroidea</taxon>
        <taxon>Drosophilidae</taxon>
        <taxon>Scaptodrosophila</taxon>
    </lineage>
</organism>
<evidence type="ECO:0000256" key="4">
    <source>
        <dbReference type="ARBA" id="ARBA00022729"/>
    </source>
</evidence>
<comment type="similarity">
    <text evidence="2">Belongs to the CRISP family.</text>
</comment>
<dbReference type="CDD" id="cd05380">
    <property type="entry name" value="CAP_euk"/>
    <property type="match status" value="1"/>
</dbReference>
<dbReference type="SMART" id="SM00198">
    <property type="entry name" value="SCP"/>
    <property type="match status" value="1"/>
</dbReference>
<reference evidence="7" key="1">
    <citation type="submission" date="2025-08" db="UniProtKB">
        <authorList>
            <consortium name="RefSeq"/>
        </authorList>
    </citation>
    <scope>IDENTIFICATION</scope>
    <source>
        <strain evidence="7">11010-0011.00</strain>
        <tissue evidence="7">Whole body</tissue>
    </source>
</reference>
<dbReference type="Proteomes" id="UP000504634">
    <property type="component" value="Unplaced"/>
</dbReference>
<keyword evidence="6" id="KW-1185">Reference proteome</keyword>
<evidence type="ECO:0000259" key="5">
    <source>
        <dbReference type="SMART" id="SM00198"/>
    </source>
</evidence>
<feature type="domain" description="SCP" evidence="5">
    <location>
        <begin position="27"/>
        <end position="191"/>
    </location>
</feature>
<dbReference type="AlphaFoldDB" id="A0A6J2TBP0"/>
<dbReference type="OrthoDB" id="414826at2759"/>
<dbReference type="RefSeq" id="XP_030372543.1">
    <property type="nucleotide sequence ID" value="XM_030516683.1"/>
</dbReference>
<comment type="subcellular location">
    <subcellularLocation>
        <location evidence="1">Secreted</location>
    </subcellularLocation>
</comment>
<name>A0A6J2TBP0_DROLE</name>
<dbReference type="GO" id="GO:0005576">
    <property type="term" value="C:extracellular region"/>
    <property type="evidence" value="ECO:0007669"/>
    <property type="project" value="UniProtKB-SubCell"/>
</dbReference>
<evidence type="ECO:0000256" key="1">
    <source>
        <dbReference type="ARBA" id="ARBA00004613"/>
    </source>
</evidence>
<dbReference type="Gene3D" id="3.40.33.10">
    <property type="entry name" value="CAP"/>
    <property type="match status" value="1"/>
</dbReference>
<keyword evidence="3" id="KW-0964">Secreted</keyword>
<sequence length="235" mass="26807">MKHIACKHNGELGKACPISTQLINISGHQALILHEHNTLRNTLASGKLFDLPPPERMATMQWSDELAMLAELNVKQCQMVYDPCHNTYQFRNSGQNLAIHNMTMPVDTTRMTDDLLIKESITKWWDQYENLTAARLEHFPKDKAVQEGLRNFAVMARDSNTHVGCAAIRFDRENVQQFLLACDYSANYAVDKPLYRLKNVGCQNGYDKVFTALCKEGEQYRDVEPLETTSKKPAK</sequence>
<dbReference type="SUPFAM" id="SSF55797">
    <property type="entry name" value="PR-1-like"/>
    <property type="match status" value="1"/>
</dbReference>
<dbReference type="InterPro" id="IPR014044">
    <property type="entry name" value="CAP_dom"/>
</dbReference>
<dbReference type="InterPro" id="IPR034763">
    <property type="entry name" value="P14a_insect"/>
</dbReference>
<gene>
    <name evidence="7" type="primary">LOC115622668</name>
</gene>